<evidence type="ECO:0000256" key="2">
    <source>
        <dbReference type="SAM" id="SignalP"/>
    </source>
</evidence>
<dbReference type="RefSeq" id="WP_315730547.1">
    <property type="nucleotide sequence ID" value="NZ_JAVYII010000001.1"/>
</dbReference>
<proteinExistence type="predicted"/>
<accession>A0ABU3PS24</accession>
<feature type="region of interest" description="Disordered" evidence="1">
    <location>
        <begin position="30"/>
        <end position="60"/>
    </location>
</feature>
<name>A0ABU3PS24_9ACTN</name>
<feature type="chain" id="PRO_5046355652" description="DUF732 domain-containing protein" evidence="2">
    <location>
        <begin position="27"/>
        <end position="279"/>
    </location>
</feature>
<evidence type="ECO:0000256" key="1">
    <source>
        <dbReference type="SAM" id="MobiDB-lite"/>
    </source>
</evidence>
<evidence type="ECO:0000313" key="3">
    <source>
        <dbReference type="EMBL" id="MDT9591585.1"/>
    </source>
</evidence>
<keyword evidence="4" id="KW-1185">Reference proteome</keyword>
<reference evidence="3 4" key="1">
    <citation type="submission" date="2023-08" db="EMBL/GenBank/DDBJ databases">
        <title>Nocardioides seae sp. nov., a bacterium isolated from a soil.</title>
        <authorList>
            <person name="Wang X."/>
        </authorList>
    </citation>
    <scope>NUCLEOTIDE SEQUENCE [LARGE SCALE GENOMIC DNA]</scope>
    <source>
        <strain evidence="3 4">YZH12</strain>
    </source>
</reference>
<organism evidence="3 4">
    <name type="scientific">Nocardioides imazamoxiresistens</name>
    <dbReference type="NCBI Taxonomy" id="3231893"/>
    <lineage>
        <taxon>Bacteria</taxon>
        <taxon>Bacillati</taxon>
        <taxon>Actinomycetota</taxon>
        <taxon>Actinomycetes</taxon>
        <taxon>Propionibacteriales</taxon>
        <taxon>Nocardioidaceae</taxon>
        <taxon>Nocardioides</taxon>
    </lineage>
</organism>
<protein>
    <recommendedName>
        <fullName evidence="5">DUF732 domain-containing protein</fullName>
    </recommendedName>
</protein>
<feature type="signal peptide" evidence="2">
    <location>
        <begin position="1"/>
        <end position="26"/>
    </location>
</feature>
<dbReference type="Proteomes" id="UP001268542">
    <property type="component" value="Unassembled WGS sequence"/>
</dbReference>
<gene>
    <name evidence="3" type="ORF">RDV89_00805</name>
</gene>
<sequence length="279" mass="28815">MVLVKARSSTPLALLALAATATLLLAACSNPQDPDQGSTETSATRTDAEPTDVAPSSPETSAAFDYELDDRATFLAQGPDCEQLQEWFAEYPRDDDPATTARHVEQCGQATAALLNHSLYPGDDPALMSALLANGADDQTRAVAHWALAMDTCEAFEAGARSHWNLASTIEDFGGTSADYQPTIAAATQECPGQEAELTLFETDDVLGAASNFAQALASSGDVAASASDNEAAALAAVTCASLRDGEDLASASMLLSFDEGSAAELGGTAVALFCPSRI</sequence>
<feature type="compositionally biased region" description="Polar residues" evidence="1">
    <location>
        <begin position="30"/>
        <end position="45"/>
    </location>
</feature>
<evidence type="ECO:0008006" key="5">
    <source>
        <dbReference type="Google" id="ProtNLM"/>
    </source>
</evidence>
<evidence type="ECO:0000313" key="4">
    <source>
        <dbReference type="Proteomes" id="UP001268542"/>
    </source>
</evidence>
<dbReference type="EMBL" id="JAVYII010000001">
    <property type="protein sequence ID" value="MDT9591585.1"/>
    <property type="molecule type" value="Genomic_DNA"/>
</dbReference>
<dbReference type="PROSITE" id="PS51257">
    <property type="entry name" value="PROKAR_LIPOPROTEIN"/>
    <property type="match status" value="1"/>
</dbReference>
<keyword evidence="2" id="KW-0732">Signal</keyword>
<comment type="caution">
    <text evidence="3">The sequence shown here is derived from an EMBL/GenBank/DDBJ whole genome shotgun (WGS) entry which is preliminary data.</text>
</comment>